<reference evidence="1" key="1">
    <citation type="submission" date="2021-06" db="EMBL/GenBank/DDBJ databases">
        <authorList>
            <person name="Kallberg Y."/>
            <person name="Tangrot J."/>
            <person name="Rosling A."/>
        </authorList>
    </citation>
    <scope>NUCLEOTIDE SEQUENCE</scope>
    <source>
        <strain evidence="1">MA453B</strain>
    </source>
</reference>
<accession>A0A9N9GSZ3</accession>
<comment type="caution">
    <text evidence="1">The sequence shown here is derived from an EMBL/GenBank/DDBJ whole genome shotgun (WGS) entry which is preliminary data.</text>
</comment>
<dbReference type="AlphaFoldDB" id="A0A9N9GSZ3"/>
<evidence type="ECO:0000313" key="1">
    <source>
        <dbReference type="EMBL" id="CAG8623253.1"/>
    </source>
</evidence>
<organism evidence="1 2">
    <name type="scientific">Dentiscutata erythropus</name>
    <dbReference type="NCBI Taxonomy" id="1348616"/>
    <lineage>
        <taxon>Eukaryota</taxon>
        <taxon>Fungi</taxon>
        <taxon>Fungi incertae sedis</taxon>
        <taxon>Mucoromycota</taxon>
        <taxon>Glomeromycotina</taxon>
        <taxon>Glomeromycetes</taxon>
        <taxon>Diversisporales</taxon>
        <taxon>Gigasporaceae</taxon>
        <taxon>Dentiscutata</taxon>
    </lineage>
</organism>
<protein>
    <submittedName>
        <fullName evidence="1">21857_t:CDS:1</fullName>
    </submittedName>
</protein>
<proteinExistence type="predicted"/>
<gene>
    <name evidence="1" type="ORF">DERYTH_LOCUS8750</name>
</gene>
<keyword evidence="2" id="KW-1185">Reference proteome</keyword>
<name>A0A9N9GSZ3_9GLOM</name>
<dbReference type="OrthoDB" id="2352125at2759"/>
<evidence type="ECO:0000313" key="2">
    <source>
        <dbReference type="Proteomes" id="UP000789405"/>
    </source>
</evidence>
<dbReference type="EMBL" id="CAJVPY010004583">
    <property type="protein sequence ID" value="CAG8623253.1"/>
    <property type="molecule type" value="Genomic_DNA"/>
</dbReference>
<sequence length="265" mass="30351">MSLKNTKKALSTPITKNNIDPIDVDNIDDDIHSSSHEINESPPRLPLSESFTNTLENLSVVSNEESKTMKLILEMAKQVLTQNDSLIEKQESLEALVTQLVSDVKILQSSHEDFKSNIKDHGAVQGIKNVIDNWLYPNNKIYKQAIRKELEALCLDKMCQYKKDTNGNYHLLRSKIHAEFCKYRGALFGSFRRAIFDYVFKKKVLPIVNSESSESEIISWKVSEEVQWCFGNLDTMIKDDDKTYLQIVAKKVFGRLPTKNQYAVT</sequence>
<dbReference type="Proteomes" id="UP000789405">
    <property type="component" value="Unassembled WGS sequence"/>
</dbReference>